<dbReference type="Gene3D" id="4.10.410.10">
    <property type="entry name" value="Pancreatic trypsin inhibitor Kunitz domain"/>
    <property type="match status" value="4"/>
</dbReference>
<reference evidence="2 4" key="1">
    <citation type="journal article" date="2014" name="Nat. Genet.">
        <title>Genome and transcriptome of the porcine whipworm Trichuris suis.</title>
        <authorList>
            <person name="Jex A.R."/>
            <person name="Nejsum P."/>
            <person name="Schwarz E.M."/>
            <person name="Hu L."/>
            <person name="Young N.D."/>
            <person name="Hall R.S."/>
            <person name="Korhonen P.K."/>
            <person name="Liao S."/>
            <person name="Thamsborg S."/>
            <person name="Xia J."/>
            <person name="Xu P."/>
            <person name="Wang S."/>
            <person name="Scheerlinck J.P."/>
            <person name="Hofmann A."/>
            <person name="Sternberg P.W."/>
            <person name="Wang J."/>
            <person name="Gasser R.B."/>
        </authorList>
    </citation>
    <scope>NUCLEOTIDE SEQUENCE [LARGE SCALE GENOMIC DNA]</scope>
    <source>
        <strain evidence="3">DCEP-RM93F</strain>
        <strain evidence="2">DCEP-RM93M</strain>
    </source>
</reference>
<evidence type="ECO:0000313" key="2">
    <source>
        <dbReference type="EMBL" id="KFD52551.1"/>
    </source>
</evidence>
<dbReference type="EMBL" id="KL367568">
    <property type="protein sequence ID" value="KFD63701.1"/>
    <property type="molecule type" value="Genomic_DNA"/>
</dbReference>
<dbReference type="InterPro" id="IPR002223">
    <property type="entry name" value="Kunitz_BPTI"/>
</dbReference>
<dbReference type="Proteomes" id="UP000030758">
    <property type="component" value="Unassembled WGS sequence"/>
</dbReference>
<dbReference type="PANTHER" id="PTHR46339">
    <property type="entry name" value="PROTEIN CBG15282-RELATED"/>
    <property type="match status" value="1"/>
</dbReference>
<dbReference type="SMART" id="SM00131">
    <property type="entry name" value="KU"/>
    <property type="match status" value="4"/>
</dbReference>
<feature type="domain" description="BPTI/Kunitz inhibitor" evidence="1">
    <location>
        <begin position="438"/>
        <end position="491"/>
    </location>
</feature>
<name>A0A085M5Q5_9BILA</name>
<accession>A0A085M5Q5</accession>
<protein>
    <recommendedName>
        <fullName evidence="1">BPTI/Kunitz inhibitor domain-containing protein</fullName>
    </recommendedName>
</protein>
<dbReference type="PROSITE" id="PS00280">
    <property type="entry name" value="BPTI_KUNITZ_1"/>
    <property type="match status" value="1"/>
</dbReference>
<dbReference type="InterPro" id="IPR006150">
    <property type="entry name" value="Cys_repeat_1"/>
</dbReference>
<dbReference type="InterPro" id="IPR053014">
    <property type="entry name" value="Cuticle_assoc_divergent"/>
</dbReference>
<dbReference type="InterPro" id="IPR028150">
    <property type="entry name" value="Lustrin_cystein"/>
</dbReference>
<dbReference type="CDD" id="cd22593">
    <property type="entry name" value="Kunitz_conkunitzin"/>
    <property type="match status" value="3"/>
</dbReference>
<dbReference type="GO" id="GO:0004867">
    <property type="term" value="F:serine-type endopeptidase inhibitor activity"/>
    <property type="evidence" value="ECO:0007669"/>
    <property type="project" value="InterPro"/>
</dbReference>
<dbReference type="InterPro" id="IPR036880">
    <property type="entry name" value="Kunitz_BPTI_sf"/>
</dbReference>
<dbReference type="SMART" id="SM00289">
    <property type="entry name" value="WR1"/>
    <property type="match status" value="4"/>
</dbReference>
<sequence>MPPEMPSVELVIQNISYQKNCSPGSLRADLTKFVNPCARGEPYREFSTGMIRFCNQGSASICPLHYWCHVGVNRDSTVCCPGGMHCVTTRKVTVPCIGEETCKLPLSIGTGDATLNRWHFNAAIKRCVHFVYRGLGGNRNNFLSKKLCQEHCTGGKACEQPQNAGLGPYGLRRWFYNKRTGACEPFVYHGTLGNANNFATEELCHGRCVGQFRRRHRPRHRVLFGMRNPCSGQPFRTTDGELMHCVRDFECPKEYYCHVGRWISSSVCCPKKLDWRNLCPQGSPYFDGSGQALRCDDADEMACPENYYCHTDADLSGGACCPAISDPCNQPIEVGTGMDNIKRWYFDMSSGQCLSFVYSGLGGNANNFMTHSECTIRCAVRGENRRKMVSSRRCPHGEPYGSNDWEPNGCKAGCPLNYRCMSMDGLAQYCCPDANAICLLPIHRGYSRCEQAPEMRFAFHASSGQCVPFEFSGCGGNLNNFGTIEFCQSQCELEHNE</sequence>
<feature type="domain" description="BPTI/Kunitz inhibitor" evidence="1">
    <location>
        <begin position="102"/>
        <end position="152"/>
    </location>
</feature>
<dbReference type="InterPro" id="IPR020901">
    <property type="entry name" value="Prtase_inh_Kunz-CS"/>
</dbReference>
<gene>
    <name evidence="2" type="ORF">M513_06585</name>
    <name evidence="3" type="ORF">M514_06585</name>
</gene>
<evidence type="ECO:0000313" key="3">
    <source>
        <dbReference type="EMBL" id="KFD63701.1"/>
    </source>
</evidence>
<dbReference type="AlphaFoldDB" id="A0A085M5Q5"/>
<feature type="domain" description="BPTI/Kunitz inhibitor" evidence="1">
    <location>
        <begin position="328"/>
        <end position="378"/>
    </location>
</feature>
<dbReference type="Proteomes" id="UP000030764">
    <property type="component" value="Unassembled WGS sequence"/>
</dbReference>
<dbReference type="EMBL" id="KL363226">
    <property type="protein sequence ID" value="KFD52551.1"/>
    <property type="molecule type" value="Genomic_DNA"/>
</dbReference>
<dbReference type="PROSITE" id="PS50279">
    <property type="entry name" value="BPTI_KUNITZ_2"/>
    <property type="match status" value="4"/>
</dbReference>
<keyword evidence="4" id="KW-1185">Reference proteome</keyword>
<dbReference type="Pfam" id="PF00014">
    <property type="entry name" value="Kunitz_BPTI"/>
    <property type="match status" value="4"/>
</dbReference>
<feature type="domain" description="BPTI/Kunitz inhibitor" evidence="1">
    <location>
        <begin position="158"/>
        <end position="208"/>
    </location>
</feature>
<dbReference type="Pfam" id="PF14625">
    <property type="entry name" value="Lustrin_cystein"/>
    <property type="match status" value="4"/>
</dbReference>
<evidence type="ECO:0000313" key="4">
    <source>
        <dbReference type="Proteomes" id="UP000030764"/>
    </source>
</evidence>
<organism evidence="2 4">
    <name type="scientific">Trichuris suis</name>
    <name type="common">pig whipworm</name>
    <dbReference type="NCBI Taxonomy" id="68888"/>
    <lineage>
        <taxon>Eukaryota</taxon>
        <taxon>Metazoa</taxon>
        <taxon>Ecdysozoa</taxon>
        <taxon>Nematoda</taxon>
        <taxon>Enoplea</taxon>
        <taxon>Dorylaimia</taxon>
        <taxon>Trichinellida</taxon>
        <taxon>Trichuridae</taxon>
        <taxon>Trichuris</taxon>
    </lineage>
</organism>
<evidence type="ECO:0000259" key="1">
    <source>
        <dbReference type="PROSITE" id="PS50279"/>
    </source>
</evidence>
<dbReference type="SUPFAM" id="SSF57362">
    <property type="entry name" value="BPTI-like"/>
    <property type="match status" value="4"/>
</dbReference>
<proteinExistence type="predicted"/>